<accession>A0ABV6P6C7</accession>
<evidence type="ECO:0000256" key="1">
    <source>
        <dbReference type="ARBA" id="ARBA00011900"/>
    </source>
</evidence>
<evidence type="ECO:0000256" key="6">
    <source>
        <dbReference type="ARBA" id="ARBA00047942"/>
    </source>
</evidence>
<organism evidence="8 9">
    <name type="scientific">Plantactinospora siamensis</name>
    <dbReference type="NCBI Taxonomy" id="555372"/>
    <lineage>
        <taxon>Bacteria</taxon>
        <taxon>Bacillati</taxon>
        <taxon>Actinomycetota</taxon>
        <taxon>Actinomycetes</taxon>
        <taxon>Micromonosporales</taxon>
        <taxon>Micromonosporaceae</taxon>
        <taxon>Plantactinospora</taxon>
    </lineage>
</organism>
<keyword evidence="4" id="KW-0949">S-adenosyl-L-methionine</keyword>
<gene>
    <name evidence="8" type="ORF">ACFFHU_30765</name>
</gene>
<dbReference type="PANTHER" id="PTHR42933">
    <property type="entry name" value="SLR6095 PROTEIN"/>
    <property type="match status" value="1"/>
</dbReference>
<keyword evidence="9" id="KW-1185">Reference proteome</keyword>
<evidence type="ECO:0000256" key="3">
    <source>
        <dbReference type="ARBA" id="ARBA00022679"/>
    </source>
</evidence>
<proteinExistence type="predicted"/>
<keyword evidence="5" id="KW-0680">Restriction system</keyword>
<evidence type="ECO:0000313" key="8">
    <source>
        <dbReference type="EMBL" id="MFC0568506.1"/>
    </source>
</evidence>
<dbReference type="GO" id="GO:0008168">
    <property type="term" value="F:methyltransferase activity"/>
    <property type="evidence" value="ECO:0007669"/>
    <property type="project" value="UniProtKB-KW"/>
</dbReference>
<sequence>MAFSRELHDFLWKHAKLTEEQKPLLVSGTLIVLQDQSFAKGYGDLTSPAKLQKRWGEVLREQIDEADIPHSKKMDIAQPYSGITVHPALRVATTEFPKGVLHEVIRRIKEKVWPFIAVYSAHDVVGRFYGEFLKYTGGDKKALGIVLTPRHITELFALLANVHPTDRVIDPCAGTGGFLISAMDRMIRQTTTEEQRLTVKKKNLIGIEHQPHMYALAASNMILRGDGKANLYQGSCFDAPFKQDIVARKPTVGMINPPYAQGSGSLHELAFVDNMLDMLVEGGTGIAIVPVSVATAPSTFKDVLLRKHTLEAVMSMPHELFYPVGVVTCIMVFTAKKPHARSGKKTWFGYWRDDGFIKTKHMGRVDLYGQWQAIRDGWVDAFINREVSPGRSVSAKVAADDEWVAEAYMETDYKALTLDDFENAVRNYALFQIVKTQPVEEGASSEDA</sequence>
<evidence type="ECO:0000256" key="2">
    <source>
        <dbReference type="ARBA" id="ARBA00022603"/>
    </source>
</evidence>
<dbReference type="CDD" id="cd02440">
    <property type="entry name" value="AdoMet_MTases"/>
    <property type="match status" value="1"/>
</dbReference>
<dbReference type="RefSeq" id="WP_377344017.1">
    <property type="nucleotide sequence ID" value="NZ_JBHLUE010000034.1"/>
</dbReference>
<evidence type="ECO:0000313" key="9">
    <source>
        <dbReference type="Proteomes" id="UP001589894"/>
    </source>
</evidence>
<evidence type="ECO:0000256" key="4">
    <source>
        <dbReference type="ARBA" id="ARBA00022691"/>
    </source>
</evidence>
<dbReference type="Pfam" id="PF02384">
    <property type="entry name" value="N6_Mtase"/>
    <property type="match status" value="1"/>
</dbReference>
<dbReference type="InterPro" id="IPR051537">
    <property type="entry name" value="DNA_Adenine_Mtase"/>
</dbReference>
<evidence type="ECO:0000256" key="5">
    <source>
        <dbReference type="ARBA" id="ARBA00022747"/>
    </source>
</evidence>
<dbReference type="GO" id="GO:0032259">
    <property type="term" value="P:methylation"/>
    <property type="evidence" value="ECO:0007669"/>
    <property type="project" value="UniProtKB-KW"/>
</dbReference>
<dbReference type="InterPro" id="IPR029063">
    <property type="entry name" value="SAM-dependent_MTases_sf"/>
</dbReference>
<comment type="caution">
    <text evidence="8">The sequence shown here is derived from an EMBL/GenBank/DDBJ whole genome shotgun (WGS) entry which is preliminary data.</text>
</comment>
<comment type="catalytic activity">
    <reaction evidence="6">
        <text>a 2'-deoxyadenosine in DNA + S-adenosyl-L-methionine = an N(6)-methyl-2'-deoxyadenosine in DNA + S-adenosyl-L-homocysteine + H(+)</text>
        <dbReference type="Rhea" id="RHEA:15197"/>
        <dbReference type="Rhea" id="RHEA-COMP:12418"/>
        <dbReference type="Rhea" id="RHEA-COMP:12419"/>
        <dbReference type="ChEBI" id="CHEBI:15378"/>
        <dbReference type="ChEBI" id="CHEBI:57856"/>
        <dbReference type="ChEBI" id="CHEBI:59789"/>
        <dbReference type="ChEBI" id="CHEBI:90615"/>
        <dbReference type="ChEBI" id="CHEBI:90616"/>
        <dbReference type="EC" id="2.1.1.72"/>
    </reaction>
</comment>
<dbReference type="PRINTS" id="PR00507">
    <property type="entry name" value="N12N6MTFRASE"/>
</dbReference>
<dbReference type="InterPro" id="IPR003356">
    <property type="entry name" value="DNA_methylase_A-5"/>
</dbReference>
<reference evidence="8 9" key="1">
    <citation type="submission" date="2024-09" db="EMBL/GenBank/DDBJ databases">
        <authorList>
            <person name="Sun Q."/>
            <person name="Mori K."/>
        </authorList>
    </citation>
    <scope>NUCLEOTIDE SEQUENCE [LARGE SCALE GENOMIC DNA]</scope>
    <source>
        <strain evidence="8 9">TBRC 2205</strain>
    </source>
</reference>
<protein>
    <recommendedName>
        <fullName evidence="1">site-specific DNA-methyltransferase (adenine-specific)</fullName>
        <ecNumber evidence="1">2.1.1.72</ecNumber>
    </recommendedName>
</protein>
<feature type="domain" description="DNA methylase adenine-specific" evidence="7">
    <location>
        <begin position="121"/>
        <end position="348"/>
    </location>
</feature>
<dbReference type="PANTHER" id="PTHR42933:SF1">
    <property type="entry name" value="SITE-SPECIFIC DNA-METHYLTRANSFERASE (ADENINE-SPECIFIC)"/>
    <property type="match status" value="1"/>
</dbReference>
<dbReference type="Proteomes" id="UP001589894">
    <property type="component" value="Unassembled WGS sequence"/>
</dbReference>
<dbReference type="Gene3D" id="3.40.50.150">
    <property type="entry name" value="Vaccinia Virus protein VP39"/>
    <property type="match status" value="1"/>
</dbReference>
<keyword evidence="2 8" id="KW-0489">Methyltransferase</keyword>
<evidence type="ECO:0000259" key="7">
    <source>
        <dbReference type="Pfam" id="PF02384"/>
    </source>
</evidence>
<dbReference type="EC" id="2.1.1.72" evidence="1"/>
<dbReference type="EMBL" id="JBHLUE010000034">
    <property type="protein sequence ID" value="MFC0568506.1"/>
    <property type="molecule type" value="Genomic_DNA"/>
</dbReference>
<keyword evidence="3 8" id="KW-0808">Transferase</keyword>
<name>A0ABV6P6C7_9ACTN</name>
<dbReference type="SUPFAM" id="SSF53335">
    <property type="entry name" value="S-adenosyl-L-methionine-dependent methyltransferases"/>
    <property type="match status" value="1"/>
</dbReference>